<dbReference type="EMBL" id="FRBT01000004">
    <property type="protein sequence ID" value="SHM13994.1"/>
    <property type="molecule type" value="Genomic_DNA"/>
</dbReference>
<keyword evidence="9" id="KW-0472">Membrane</keyword>
<dbReference type="GO" id="GO:0005524">
    <property type="term" value="F:ATP binding"/>
    <property type="evidence" value="ECO:0007669"/>
    <property type="project" value="UniProtKB-KW"/>
</dbReference>
<proteinExistence type="predicted"/>
<gene>
    <name evidence="11" type="ORF">SAMN05444484_104158</name>
</gene>
<organism evidence="11 12">
    <name type="scientific">Flavobacterium chilense</name>
    <dbReference type="NCBI Taxonomy" id="946677"/>
    <lineage>
        <taxon>Bacteria</taxon>
        <taxon>Pseudomonadati</taxon>
        <taxon>Bacteroidota</taxon>
        <taxon>Flavobacteriia</taxon>
        <taxon>Flavobacteriales</taxon>
        <taxon>Flavobacteriaceae</taxon>
        <taxon>Flavobacterium</taxon>
    </lineage>
</organism>
<dbReference type="InterPro" id="IPR004358">
    <property type="entry name" value="Sig_transdc_His_kin-like_C"/>
</dbReference>
<comment type="catalytic activity">
    <reaction evidence="1">
        <text>ATP + protein L-histidine = ADP + protein N-phospho-L-histidine.</text>
        <dbReference type="EC" id="2.7.13.3"/>
    </reaction>
</comment>
<dbReference type="GO" id="GO:0007234">
    <property type="term" value="P:osmosensory signaling via phosphorelay pathway"/>
    <property type="evidence" value="ECO:0007669"/>
    <property type="project" value="TreeGrafter"/>
</dbReference>
<dbReference type="RefSeq" id="WP_082815803.1">
    <property type="nucleotide sequence ID" value="NZ_FRBT01000004.1"/>
</dbReference>
<dbReference type="Gene3D" id="1.10.287.130">
    <property type="match status" value="1"/>
</dbReference>
<evidence type="ECO:0000313" key="11">
    <source>
        <dbReference type="EMBL" id="SHM13994.1"/>
    </source>
</evidence>
<dbReference type="PROSITE" id="PS50109">
    <property type="entry name" value="HIS_KIN"/>
    <property type="match status" value="1"/>
</dbReference>
<dbReference type="InterPro" id="IPR036890">
    <property type="entry name" value="HATPase_C_sf"/>
</dbReference>
<name>A0A1M7GC80_9FLAO</name>
<keyword evidence="6" id="KW-0067">ATP-binding</keyword>
<dbReference type="InterPro" id="IPR005467">
    <property type="entry name" value="His_kinase_dom"/>
</dbReference>
<keyword evidence="5 11" id="KW-0418">Kinase</keyword>
<feature type="coiled-coil region" evidence="8">
    <location>
        <begin position="333"/>
        <end position="363"/>
    </location>
</feature>
<keyword evidence="3" id="KW-0808">Transferase</keyword>
<evidence type="ECO:0000256" key="9">
    <source>
        <dbReference type="SAM" id="Phobius"/>
    </source>
</evidence>
<keyword evidence="8" id="KW-0175">Coiled coil</keyword>
<dbReference type="EC" id="2.7.13.3" evidence="2"/>
<protein>
    <recommendedName>
        <fullName evidence="2">histidine kinase</fullName>
        <ecNumber evidence="2">2.7.13.3</ecNumber>
    </recommendedName>
</protein>
<dbReference type="Pfam" id="PF02518">
    <property type="entry name" value="HATPase_c"/>
    <property type="match status" value="1"/>
</dbReference>
<accession>A0A1M7GC80</accession>
<evidence type="ECO:0000256" key="7">
    <source>
        <dbReference type="ARBA" id="ARBA00023012"/>
    </source>
</evidence>
<dbReference type="PRINTS" id="PR00344">
    <property type="entry name" value="BCTRLSENSOR"/>
</dbReference>
<dbReference type="SMART" id="SM00387">
    <property type="entry name" value="HATPase_c"/>
    <property type="match status" value="1"/>
</dbReference>
<evidence type="ECO:0000256" key="3">
    <source>
        <dbReference type="ARBA" id="ARBA00022679"/>
    </source>
</evidence>
<evidence type="ECO:0000313" key="12">
    <source>
        <dbReference type="Proteomes" id="UP000184028"/>
    </source>
</evidence>
<dbReference type="SUPFAM" id="SSF81901">
    <property type="entry name" value="HCP-like"/>
    <property type="match status" value="1"/>
</dbReference>
<sequence>MFSTCAIHNFIKHIVLILLLYSSGLWSQEVSPSIQELRNNLNRLNNETKLDSIGYLIEKQLDKNDLSGFELQLVLFFQGNYYNQIGRTSDAIMALQKSIIQKVEGKEADRIYYKSLYILSDLNFTKKEYKKAFYYASLCKDKIPVTQNRANEYMGLHLIIGYYYYINYDHKKSMQEFLLAEQAAKKYDPCKLSEVYVKTARIYSRKDQLDKAKKAITESARIADSCDALENKINAMRTLREILVEHGEFEAAHKTFERLDRLVGLEDTKRRNIRIDSFEVANRIKLKDQQNITLKRINESTEIKLQKQKIALIAALIGITLLIILLYSIFVLTRKQRETNETLKLQKEQIENKNSELKRLNLLHQKIFTVISHDFKEPITTLKVLLDKEEIANNESKVVSSYIKAISQQLEQSDTMLTSLLEWARAELITTISNTSEIKLFDFITAARRELSHQLKAKNIQIDNRISKETIIIFNPTVLSIVLRNIINNAIKFSYENSSIIIEYENNEIIIKDFGKGIEQKKIDKLFRKSINPGVGTNFESGFGIGLYLCQELMLKNGGTLDVFNNEPQGCVFKIILPT</sequence>
<dbReference type="GO" id="GO:0000156">
    <property type="term" value="F:phosphorelay response regulator activity"/>
    <property type="evidence" value="ECO:0007669"/>
    <property type="project" value="TreeGrafter"/>
</dbReference>
<feature type="domain" description="Histidine kinase" evidence="10">
    <location>
        <begin position="370"/>
        <end position="579"/>
    </location>
</feature>
<dbReference type="GO" id="GO:0030295">
    <property type="term" value="F:protein kinase activator activity"/>
    <property type="evidence" value="ECO:0007669"/>
    <property type="project" value="TreeGrafter"/>
</dbReference>
<reference evidence="12" key="1">
    <citation type="submission" date="2016-11" db="EMBL/GenBank/DDBJ databases">
        <authorList>
            <person name="Varghese N."/>
            <person name="Submissions S."/>
        </authorList>
    </citation>
    <scope>NUCLEOTIDE SEQUENCE [LARGE SCALE GENOMIC DNA]</scope>
    <source>
        <strain evidence="12">DSM 24724</strain>
    </source>
</reference>
<evidence type="ECO:0000256" key="6">
    <source>
        <dbReference type="ARBA" id="ARBA00022840"/>
    </source>
</evidence>
<evidence type="ECO:0000256" key="2">
    <source>
        <dbReference type="ARBA" id="ARBA00012438"/>
    </source>
</evidence>
<dbReference type="InterPro" id="IPR036097">
    <property type="entry name" value="HisK_dim/P_sf"/>
</dbReference>
<dbReference type="InterPro" id="IPR050351">
    <property type="entry name" value="BphY/WalK/GraS-like"/>
</dbReference>
<feature type="transmembrane region" description="Helical" evidence="9">
    <location>
        <begin position="310"/>
        <end position="332"/>
    </location>
</feature>
<keyword evidence="12" id="KW-1185">Reference proteome</keyword>
<dbReference type="InterPro" id="IPR011990">
    <property type="entry name" value="TPR-like_helical_dom_sf"/>
</dbReference>
<evidence type="ECO:0000256" key="4">
    <source>
        <dbReference type="ARBA" id="ARBA00022741"/>
    </source>
</evidence>
<keyword evidence="9" id="KW-0812">Transmembrane</keyword>
<dbReference type="PANTHER" id="PTHR42878">
    <property type="entry name" value="TWO-COMPONENT HISTIDINE KINASE"/>
    <property type="match status" value="1"/>
</dbReference>
<dbReference type="Gene3D" id="1.25.40.10">
    <property type="entry name" value="Tetratricopeptide repeat domain"/>
    <property type="match status" value="1"/>
</dbReference>
<dbReference type="STRING" id="946677.SAMN05444484_104158"/>
<dbReference type="PANTHER" id="PTHR42878:SF7">
    <property type="entry name" value="SENSOR HISTIDINE KINASE GLRK"/>
    <property type="match status" value="1"/>
</dbReference>
<evidence type="ECO:0000256" key="8">
    <source>
        <dbReference type="SAM" id="Coils"/>
    </source>
</evidence>
<dbReference type="InterPro" id="IPR003594">
    <property type="entry name" value="HATPase_dom"/>
</dbReference>
<dbReference type="Gene3D" id="3.30.565.10">
    <property type="entry name" value="Histidine kinase-like ATPase, C-terminal domain"/>
    <property type="match status" value="1"/>
</dbReference>
<evidence type="ECO:0000259" key="10">
    <source>
        <dbReference type="PROSITE" id="PS50109"/>
    </source>
</evidence>
<keyword evidence="9" id="KW-1133">Transmembrane helix</keyword>
<dbReference type="GO" id="GO:0000155">
    <property type="term" value="F:phosphorelay sensor kinase activity"/>
    <property type="evidence" value="ECO:0007669"/>
    <property type="project" value="InterPro"/>
</dbReference>
<keyword evidence="4" id="KW-0547">Nucleotide-binding</keyword>
<evidence type="ECO:0000256" key="1">
    <source>
        <dbReference type="ARBA" id="ARBA00000085"/>
    </source>
</evidence>
<evidence type="ECO:0000256" key="5">
    <source>
        <dbReference type="ARBA" id="ARBA00022777"/>
    </source>
</evidence>
<dbReference type="OrthoDB" id="9781208at2"/>
<dbReference type="AlphaFoldDB" id="A0A1M7GC80"/>
<dbReference type="SUPFAM" id="SSF47384">
    <property type="entry name" value="Homodimeric domain of signal transducing histidine kinase"/>
    <property type="match status" value="1"/>
</dbReference>
<keyword evidence="7" id="KW-0902">Two-component regulatory system</keyword>
<dbReference type="Proteomes" id="UP000184028">
    <property type="component" value="Unassembled WGS sequence"/>
</dbReference>
<dbReference type="SUPFAM" id="SSF55874">
    <property type="entry name" value="ATPase domain of HSP90 chaperone/DNA topoisomerase II/histidine kinase"/>
    <property type="match status" value="1"/>
</dbReference>